<gene>
    <name evidence="1" type="ORF">CUC04_11205</name>
</gene>
<comment type="caution">
    <text evidence="1">The sequence shown here is derived from an EMBL/GenBank/DDBJ whole genome shotgun (WGS) entry which is preliminary data.</text>
</comment>
<name>A0A2G9IDQ6_PREIN</name>
<organism evidence="1 2">
    <name type="scientific">Prevotella intermedia</name>
    <dbReference type="NCBI Taxonomy" id="28131"/>
    <lineage>
        <taxon>Bacteria</taxon>
        <taxon>Pseudomonadati</taxon>
        <taxon>Bacteroidota</taxon>
        <taxon>Bacteroidia</taxon>
        <taxon>Bacteroidales</taxon>
        <taxon>Prevotellaceae</taxon>
        <taxon>Prevotella</taxon>
    </lineage>
</organism>
<dbReference type="EMBL" id="PESN01000002">
    <property type="protein sequence ID" value="PIN27865.1"/>
    <property type="molecule type" value="Genomic_DNA"/>
</dbReference>
<proteinExistence type="predicted"/>
<dbReference type="Proteomes" id="UP000230500">
    <property type="component" value="Unassembled WGS sequence"/>
</dbReference>
<evidence type="ECO:0000313" key="2">
    <source>
        <dbReference type="Proteomes" id="UP000230500"/>
    </source>
</evidence>
<protein>
    <submittedName>
        <fullName evidence="1">Uncharacterized protein</fullName>
    </submittedName>
</protein>
<reference evidence="1 2" key="1">
    <citation type="submission" date="2017-11" db="EMBL/GenBank/DDBJ databases">
        <title>Genome sequencing of Prevotella intermedia KCOM 2069.</title>
        <authorList>
            <person name="Kook J.-K."/>
            <person name="Park S.-N."/>
            <person name="Lim Y.K."/>
        </authorList>
    </citation>
    <scope>NUCLEOTIDE SEQUENCE [LARGE SCALE GENOMIC DNA]</scope>
    <source>
        <strain evidence="1 2">KCOM 2069</strain>
    </source>
</reference>
<sequence>MHGKSGCFASQNSRFRNAKPQLLFFFRTFFTKAKSFSNGLVLKILEILGELESLHTPASLSPPPFIYQQKNAKALRFSIFLVFVLLCQSSVRRHLREWRVGGKRFIASS</sequence>
<dbReference type="AlphaFoldDB" id="A0A2G9IDQ6"/>
<accession>A0A2G9IDQ6</accession>
<evidence type="ECO:0000313" key="1">
    <source>
        <dbReference type="EMBL" id="PIN27865.1"/>
    </source>
</evidence>